<keyword evidence="8" id="KW-1185">Reference proteome</keyword>
<dbReference type="InterPro" id="IPR041569">
    <property type="entry name" value="AAA_lid_3"/>
</dbReference>
<evidence type="ECO:0000256" key="4">
    <source>
        <dbReference type="ARBA" id="ARBA00023049"/>
    </source>
</evidence>
<evidence type="ECO:0000256" key="2">
    <source>
        <dbReference type="ARBA" id="ARBA00022723"/>
    </source>
</evidence>
<keyword evidence="3" id="KW-0862">Zinc</keyword>
<evidence type="ECO:0000256" key="1">
    <source>
        <dbReference type="ARBA" id="ARBA00001947"/>
    </source>
</evidence>
<proteinExistence type="predicted"/>
<evidence type="ECO:0000259" key="6">
    <source>
        <dbReference type="SMART" id="SM00382"/>
    </source>
</evidence>
<feature type="domain" description="AAA+ ATPase" evidence="6">
    <location>
        <begin position="78"/>
        <end position="256"/>
    </location>
</feature>
<dbReference type="InterPro" id="IPR003593">
    <property type="entry name" value="AAA+_ATPase"/>
</dbReference>
<organism evidence="7 8">
    <name type="scientific">Cardiosporidium cionae</name>
    <dbReference type="NCBI Taxonomy" id="476202"/>
    <lineage>
        <taxon>Eukaryota</taxon>
        <taxon>Sar</taxon>
        <taxon>Alveolata</taxon>
        <taxon>Apicomplexa</taxon>
        <taxon>Aconoidasida</taxon>
        <taxon>Nephromycida</taxon>
        <taxon>Cardiosporidium</taxon>
    </lineage>
</organism>
<name>A0ABQ7JEJ7_9APIC</name>
<dbReference type="Gene3D" id="1.10.8.60">
    <property type="match status" value="1"/>
</dbReference>
<keyword evidence="5" id="KW-0732">Signal</keyword>
<evidence type="ECO:0000313" key="8">
    <source>
        <dbReference type="Proteomes" id="UP000823046"/>
    </source>
</evidence>
<accession>A0ABQ7JEJ7</accession>
<gene>
    <name evidence="7" type="ORF">IE077_004582</name>
</gene>
<dbReference type="Gene3D" id="3.40.50.300">
    <property type="entry name" value="P-loop containing nucleotide triphosphate hydrolases"/>
    <property type="match status" value="1"/>
</dbReference>
<dbReference type="SUPFAM" id="SSF52540">
    <property type="entry name" value="P-loop containing nucleoside triphosphate hydrolases"/>
    <property type="match status" value="1"/>
</dbReference>
<keyword evidence="4" id="KW-0378">Hydrolase</keyword>
<dbReference type="PANTHER" id="PTHR23076">
    <property type="entry name" value="METALLOPROTEASE M41 FTSH"/>
    <property type="match status" value="1"/>
</dbReference>
<protein>
    <recommendedName>
        <fullName evidence="6">AAA+ ATPase domain-containing protein</fullName>
    </recommendedName>
</protein>
<evidence type="ECO:0000313" key="7">
    <source>
        <dbReference type="EMBL" id="KAF8822432.1"/>
    </source>
</evidence>
<comment type="caution">
    <text evidence="7">The sequence shown here is derived from an EMBL/GenBank/DDBJ whole genome shotgun (WGS) entry which is preliminary data.</text>
</comment>
<comment type="cofactor">
    <cofactor evidence="1">
        <name>Zn(2+)</name>
        <dbReference type="ChEBI" id="CHEBI:29105"/>
    </cofactor>
</comment>
<dbReference type="Proteomes" id="UP000823046">
    <property type="component" value="Unassembled WGS sequence"/>
</dbReference>
<reference evidence="7 8" key="1">
    <citation type="journal article" date="2020" name="bioRxiv">
        <title>Metabolic contributions of an alphaproteobacterial endosymbiont in the apicomplexan Cardiosporidium cionae.</title>
        <authorList>
            <person name="Hunter E.S."/>
            <person name="Paight C.J."/>
            <person name="Lane C.E."/>
        </authorList>
    </citation>
    <scope>NUCLEOTIDE SEQUENCE [LARGE SCALE GENOMIC DNA]</scope>
    <source>
        <strain evidence="7">ESH_2018</strain>
    </source>
</reference>
<dbReference type="InterPro" id="IPR003959">
    <property type="entry name" value="ATPase_AAA_core"/>
</dbReference>
<keyword evidence="4" id="KW-0482">Metalloprotease</keyword>
<dbReference type="Pfam" id="PF00004">
    <property type="entry name" value="AAA"/>
    <property type="match status" value="1"/>
</dbReference>
<evidence type="ECO:0000256" key="5">
    <source>
        <dbReference type="SAM" id="SignalP"/>
    </source>
</evidence>
<dbReference type="PANTHER" id="PTHR23076:SF97">
    <property type="entry name" value="ATP-DEPENDENT ZINC METALLOPROTEASE YME1L1"/>
    <property type="match status" value="1"/>
</dbReference>
<sequence length="365" mass="41115">MDIISAFLPILLFFVSWKFASTFTDTSNKQSPKYYKKIAPTRDAVSFDDIVCPVKHELMEIVECLNGKKCYKSAGARLPHGILLIGAAGTGKTLLARAVADSYDFFRSVPLIKYMIIRDSLKRQLRIREANLPFFHCNASEFIEVYVGRGASRIRDLFETARNNAPSVVFIDELDAIGSRSKRSLLGGGSEYIQTFCIPIGIQRLTINQLLAEMDGFLGHYCDVVVIAATNRYASIDPTLLRSGRFDRHIRLSLPTQSERLEIISLYIRKKGLKLAKKATQMLNELAKRTSGFSGADLENLLNESIFCALRNNEEEISMAHFELEIEKMSANIAMTKQSVDEEVSNGRFSLNRVSDIFYSHHTVM</sequence>
<evidence type="ECO:0000256" key="3">
    <source>
        <dbReference type="ARBA" id="ARBA00022833"/>
    </source>
</evidence>
<feature type="chain" id="PRO_5046969553" description="AAA+ ATPase domain-containing protein" evidence="5">
    <location>
        <begin position="23"/>
        <end position="365"/>
    </location>
</feature>
<dbReference type="SMART" id="SM00382">
    <property type="entry name" value="AAA"/>
    <property type="match status" value="1"/>
</dbReference>
<keyword evidence="2" id="KW-0479">Metal-binding</keyword>
<dbReference type="EMBL" id="JADAQX010000055">
    <property type="protein sequence ID" value="KAF8822432.1"/>
    <property type="molecule type" value="Genomic_DNA"/>
</dbReference>
<feature type="signal peptide" evidence="5">
    <location>
        <begin position="1"/>
        <end position="22"/>
    </location>
</feature>
<dbReference type="InterPro" id="IPR027417">
    <property type="entry name" value="P-loop_NTPase"/>
</dbReference>
<dbReference type="Pfam" id="PF17862">
    <property type="entry name" value="AAA_lid_3"/>
    <property type="match status" value="1"/>
</dbReference>
<keyword evidence="4" id="KW-0645">Protease</keyword>